<sequence>MSAPVLFGQIALVTGATGGIGKAICRALASHGSSIVIHYYSDEEEARSLARELEAEYQGKLGINVLCARADMGDYNEVRKLHAYLVENLGYPTIPINNARTNGGYSGIVSIDQVHMEDFERTWRINCGSAYLLTQLCMPAMESEGWGRIIFISSVAGFTGGVVGPHYASSKSALHGLVHWLAQAYAKKGITVNGVAPALIERTKMLPGSTKVLASKIPLGRLGAPEEVAETVIWMVKTPYVTNKVIGVDGGMFPQ</sequence>
<comment type="caution">
    <text evidence="1">The sequence shown here is derived from an EMBL/GenBank/DDBJ whole genome shotgun (WGS) entry which is preliminary data.</text>
</comment>
<organism evidence="1 2">
    <name type="scientific">Lindgomyces ingoldianus</name>
    <dbReference type="NCBI Taxonomy" id="673940"/>
    <lineage>
        <taxon>Eukaryota</taxon>
        <taxon>Fungi</taxon>
        <taxon>Dikarya</taxon>
        <taxon>Ascomycota</taxon>
        <taxon>Pezizomycotina</taxon>
        <taxon>Dothideomycetes</taxon>
        <taxon>Pleosporomycetidae</taxon>
        <taxon>Pleosporales</taxon>
        <taxon>Lindgomycetaceae</taxon>
        <taxon>Lindgomyces</taxon>
    </lineage>
</organism>
<evidence type="ECO:0000313" key="2">
    <source>
        <dbReference type="Proteomes" id="UP000799755"/>
    </source>
</evidence>
<evidence type="ECO:0000313" key="1">
    <source>
        <dbReference type="EMBL" id="KAF2464333.1"/>
    </source>
</evidence>
<proteinExistence type="predicted"/>
<protein>
    <submittedName>
        <fullName evidence="1">3-oxoacyl-reductase</fullName>
    </submittedName>
</protein>
<reference evidence="1" key="1">
    <citation type="journal article" date="2020" name="Stud. Mycol.">
        <title>101 Dothideomycetes genomes: a test case for predicting lifestyles and emergence of pathogens.</title>
        <authorList>
            <person name="Haridas S."/>
            <person name="Albert R."/>
            <person name="Binder M."/>
            <person name="Bloem J."/>
            <person name="Labutti K."/>
            <person name="Salamov A."/>
            <person name="Andreopoulos B."/>
            <person name="Baker S."/>
            <person name="Barry K."/>
            <person name="Bills G."/>
            <person name="Bluhm B."/>
            <person name="Cannon C."/>
            <person name="Castanera R."/>
            <person name="Culley D."/>
            <person name="Daum C."/>
            <person name="Ezra D."/>
            <person name="Gonzalez J."/>
            <person name="Henrissat B."/>
            <person name="Kuo A."/>
            <person name="Liang C."/>
            <person name="Lipzen A."/>
            <person name="Lutzoni F."/>
            <person name="Magnuson J."/>
            <person name="Mondo S."/>
            <person name="Nolan M."/>
            <person name="Ohm R."/>
            <person name="Pangilinan J."/>
            <person name="Park H.-J."/>
            <person name="Ramirez L."/>
            <person name="Alfaro M."/>
            <person name="Sun H."/>
            <person name="Tritt A."/>
            <person name="Yoshinaga Y."/>
            <person name="Zwiers L.-H."/>
            <person name="Turgeon B."/>
            <person name="Goodwin S."/>
            <person name="Spatafora J."/>
            <person name="Crous P."/>
            <person name="Grigoriev I."/>
        </authorList>
    </citation>
    <scope>NUCLEOTIDE SEQUENCE</scope>
    <source>
        <strain evidence="1">ATCC 200398</strain>
    </source>
</reference>
<keyword evidence="2" id="KW-1185">Reference proteome</keyword>
<accession>A0ACB6QCK1</accession>
<name>A0ACB6QCK1_9PLEO</name>
<gene>
    <name evidence="1" type="ORF">BDR25DRAFT_337536</name>
</gene>
<dbReference type="Proteomes" id="UP000799755">
    <property type="component" value="Unassembled WGS sequence"/>
</dbReference>
<dbReference type="EMBL" id="MU003538">
    <property type="protein sequence ID" value="KAF2464333.1"/>
    <property type="molecule type" value="Genomic_DNA"/>
</dbReference>